<dbReference type="Proteomes" id="UP000824189">
    <property type="component" value="Unassembled WGS sequence"/>
</dbReference>
<feature type="compositionally biased region" description="Gly residues" evidence="1">
    <location>
        <begin position="57"/>
        <end position="71"/>
    </location>
</feature>
<sequence>MKVKELMGLLAVCGLGLGVAGCGVEQAASGAEGGGVAVKAEGVVEASGVDPDSGSDSGSGSGSGGRGPGDGGKSEVWYDTEPTDPWEKYVWRSQQFVDDPIEVPAYEAGAKGAQFFQGRRNYCSPEVKRRLDLVGFHATDEEFLELVHVCTFQEKESSGGEYPAGPISIVRYAFGADGVKDLGEGRYLLESLGETVCHVRLDESSDLYVGFGDVLNGGSFDEFCSKAYQVSLIIGNIEKEDS</sequence>
<evidence type="ECO:0000313" key="3">
    <source>
        <dbReference type="Proteomes" id="UP000824189"/>
    </source>
</evidence>
<feature type="compositionally biased region" description="Low complexity" evidence="1">
    <location>
        <begin position="46"/>
        <end position="56"/>
    </location>
</feature>
<dbReference type="PROSITE" id="PS51257">
    <property type="entry name" value="PROKAR_LIPOPROTEIN"/>
    <property type="match status" value="1"/>
</dbReference>
<dbReference type="AlphaFoldDB" id="A0A9D1UPP4"/>
<evidence type="ECO:0000256" key="1">
    <source>
        <dbReference type="SAM" id="MobiDB-lite"/>
    </source>
</evidence>
<name>A0A9D1UPP4_9CORY</name>
<comment type="caution">
    <text evidence="2">The sequence shown here is derived from an EMBL/GenBank/DDBJ whole genome shotgun (WGS) entry which is preliminary data.</text>
</comment>
<dbReference type="EMBL" id="DXFZ01000010">
    <property type="protein sequence ID" value="HIW95053.1"/>
    <property type="molecule type" value="Genomic_DNA"/>
</dbReference>
<feature type="region of interest" description="Disordered" evidence="1">
    <location>
        <begin position="46"/>
        <end position="79"/>
    </location>
</feature>
<proteinExistence type="predicted"/>
<organism evidence="2 3">
    <name type="scientific">Candidatus Corynebacterium gallistercoris</name>
    <dbReference type="NCBI Taxonomy" id="2838530"/>
    <lineage>
        <taxon>Bacteria</taxon>
        <taxon>Bacillati</taxon>
        <taxon>Actinomycetota</taxon>
        <taxon>Actinomycetes</taxon>
        <taxon>Mycobacteriales</taxon>
        <taxon>Corynebacteriaceae</taxon>
        <taxon>Corynebacterium</taxon>
    </lineage>
</organism>
<accession>A0A9D1UPP4</accession>
<protein>
    <submittedName>
        <fullName evidence="2">Uncharacterized protein</fullName>
    </submittedName>
</protein>
<reference evidence="2" key="2">
    <citation type="submission" date="2021-04" db="EMBL/GenBank/DDBJ databases">
        <authorList>
            <person name="Gilroy R."/>
        </authorList>
    </citation>
    <scope>NUCLEOTIDE SEQUENCE</scope>
    <source>
        <strain evidence="2">4376</strain>
    </source>
</reference>
<reference evidence="2" key="1">
    <citation type="journal article" date="2021" name="PeerJ">
        <title>Extensive microbial diversity within the chicken gut microbiome revealed by metagenomics and culture.</title>
        <authorList>
            <person name="Gilroy R."/>
            <person name="Ravi A."/>
            <person name="Getino M."/>
            <person name="Pursley I."/>
            <person name="Horton D.L."/>
            <person name="Alikhan N.F."/>
            <person name="Baker D."/>
            <person name="Gharbi K."/>
            <person name="Hall N."/>
            <person name="Watson M."/>
            <person name="Adriaenssens E.M."/>
            <person name="Foster-Nyarko E."/>
            <person name="Jarju S."/>
            <person name="Secka A."/>
            <person name="Antonio M."/>
            <person name="Oren A."/>
            <person name="Chaudhuri R.R."/>
            <person name="La Ragione R."/>
            <person name="Hildebrand F."/>
            <person name="Pallen M.J."/>
        </authorList>
    </citation>
    <scope>NUCLEOTIDE SEQUENCE</scope>
    <source>
        <strain evidence="2">4376</strain>
    </source>
</reference>
<evidence type="ECO:0000313" key="2">
    <source>
        <dbReference type="EMBL" id="HIW95053.1"/>
    </source>
</evidence>
<gene>
    <name evidence="2" type="ORF">H9867_00980</name>
</gene>